<accession>G4TSD8</accession>
<proteinExistence type="predicted"/>
<dbReference type="STRING" id="1109443.G4TSD8"/>
<evidence type="ECO:0000256" key="1">
    <source>
        <dbReference type="SAM" id="Coils"/>
    </source>
</evidence>
<dbReference type="InParanoid" id="G4TSD8"/>
<dbReference type="Proteomes" id="UP000007148">
    <property type="component" value="Unassembled WGS sequence"/>
</dbReference>
<dbReference type="HOGENOM" id="CLU_581539_0_0_1"/>
<keyword evidence="1" id="KW-0175">Coiled coil</keyword>
<feature type="region of interest" description="Disordered" evidence="2">
    <location>
        <begin position="1"/>
        <end position="168"/>
    </location>
</feature>
<feature type="coiled-coil region" evidence="1">
    <location>
        <begin position="354"/>
        <end position="447"/>
    </location>
</feature>
<protein>
    <submittedName>
        <fullName evidence="3">Uncharacterized protein</fullName>
    </submittedName>
</protein>
<dbReference type="AlphaFoldDB" id="G4TSD8"/>
<gene>
    <name evidence="3" type="ORF">PIIN_08184</name>
</gene>
<evidence type="ECO:0000256" key="2">
    <source>
        <dbReference type="SAM" id="MobiDB-lite"/>
    </source>
</evidence>
<feature type="compositionally biased region" description="Polar residues" evidence="2">
    <location>
        <begin position="36"/>
        <end position="50"/>
    </location>
</feature>
<keyword evidence="4" id="KW-1185">Reference proteome</keyword>
<feature type="compositionally biased region" description="Polar residues" evidence="2">
    <location>
        <begin position="1"/>
        <end position="14"/>
    </location>
</feature>
<feature type="compositionally biased region" description="Low complexity" evidence="2">
    <location>
        <begin position="75"/>
        <end position="97"/>
    </location>
</feature>
<organism evidence="3 4">
    <name type="scientific">Serendipita indica (strain DSM 11827)</name>
    <name type="common">Root endophyte fungus</name>
    <name type="synonym">Piriformospora indica</name>
    <dbReference type="NCBI Taxonomy" id="1109443"/>
    <lineage>
        <taxon>Eukaryota</taxon>
        <taxon>Fungi</taxon>
        <taxon>Dikarya</taxon>
        <taxon>Basidiomycota</taxon>
        <taxon>Agaricomycotina</taxon>
        <taxon>Agaricomycetes</taxon>
        <taxon>Sebacinales</taxon>
        <taxon>Serendipitaceae</taxon>
        <taxon>Serendipita</taxon>
    </lineage>
</organism>
<dbReference type="OrthoDB" id="10455004at2759"/>
<sequence length="470" mass="52796">MTVSSASSETSTIRMRSPTPITTKSISTPRPLGRSPQVNPRNSPSRSPTITHARPPTPIPLRPSAPLALRKHIKLPSISSTPSPSQPLSLPSKPSAPMAQTTLPLSLPTKRKVLHTRSRSEGQSKPVIDYATRALPPTPSAPSVDTKKALPAPPTPVLTVAKRPPVEDFSNGPSSAWFGFDDELDHEQELTVTASPSELPCSPCSLTFAESDTSSVLPAAKSKSIRWAEIAEFPEQQVLVNIHGLLRTLTEADRLDAEIREACQILLKHLPLPGVESERRYTLQVSQGERLEHALRILDGALSREVEPAAVNKARNTIKKLVPIIQLRFATIPYHRDVQRLKSQRAQVKEDRALVLVQLALQEAEIKQAQLRRETERRREFEEAAARKLKRKQEKLKEKEVYLGYRKMLEERCEELKTLNQMIEKENERLSRARDEREKKIQEYDEKVATRRILGGSLRARRPEGIKCWI</sequence>
<reference evidence="3 4" key="1">
    <citation type="journal article" date="2011" name="PLoS Pathog.">
        <title>Endophytic Life Strategies Decoded by Genome and Transcriptome Analyses of the Mutualistic Root Symbiont Piriformospora indica.</title>
        <authorList>
            <person name="Zuccaro A."/>
            <person name="Lahrmann U."/>
            <person name="Guldener U."/>
            <person name="Langen G."/>
            <person name="Pfiffi S."/>
            <person name="Biedenkopf D."/>
            <person name="Wong P."/>
            <person name="Samans B."/>
            <person name="Grimm C."/>
            <person name="Basiewicz M."/>
            <person name="Murat C."/>
            <person name="Martin F."/>
            <person name="Kogel K.H."/>
        </authorList>
    </citation>
    <scope>NUCLEOTIDE SEQUENCE [LARGE SCALE GENOMIC DNA]</scope>
    <source>
        <strain evidence="3 4">DSM 11827</strain>
    </source>
</reference>
<evidence type="ECO:0000313" key="4">
    <source>
        <dbReference type="Proteomes" id="UP000007148"/>
    </source>
</evidence>
<comment type="caution">
    <text evidence="3">The sequence shown here is derived from an EMBL/GenBank/DDBJ whole genome shotgun (WGS) entry which is preliminary data.</text>
</comment>
<feature type="compositionally biased region" description="Low complexity" evidence="2">
    <location>
        <begin position="16"/>
        <end position="31"/>
    </location>
</feature>
<name>G4TSD8_SERID</name>
<evidence type="ECO:0000313" key="3">
    <source>
        <dbReference type="EMBL" id="CCA74231.1"/>
    </source>
</evidence>
<dbReference type="EMBL" id="CAFZ01000292">
    <property type="protein sequence ID" value="CCA74231.1"/>
    <property type="molecule type" value="Genomic_DNA"/>
</dbReference>